<feature type="region of interest" description="Disordered" evidence="6">
    <location>
        <begin position="1"/>
        <end position="24"/>
    </location>
</feature>
<dbReference type="STRING" id="71139.A0A059B8T5"/>
<comment type="subcellular location">
    <subcellularLocation>
        <location evidence="1">Nucleus</location>
    </subcellularLocation>
</comment>
<evidence type="ECO:0000256" key="1">
    <source>
        <dbReference type="ARBA" id="ARBA00004123"/>
    </source>
</evidence>
<dbReference type="Gramene" id="KCW62311">
    <property type="protein sequence ID" value="KCW62311"/>
    <property type="gene ID" value="EUGRSUZ_H04963"/>
</dbReference>
<dbReference type="eggNOG" id="KOG1361">
    <property type="taxonomic scope" value="Eukaryota"/>
</dbReference>
<dbReference type="Gene3D" id="3.40.50.12650">
    <property type="match status" value="1"/>
</dbReference>
<dbReference type="OMA" id="SWHTLPR"/>
<dbReference type="EMBL" id="KK198760">
    <property type="protein sequence ID" value="KCW62311.1"/>
    <property type="molecule type" value="Genomic_DNA"/>
</dbReference>
<dbReference type="AlphaFoldDB" id="A0A059B8T5"/>
<dbReference type="FunFam" id="3.60.15.10:FF:000039">
    <property type="entry name" value="DNA repair metallo-beta-lactamase family protein"/>
    <property type="match status" value="1"/>
</dbReference>
<dbReference type="GO" id="GO:0006303">
    <property type="term" value="P:double-strand break repair via nonhomologous end joining"/>
    <property type="evidence" value="ECO:0000318"/>
    <property type="project" value="GO_Central"/>
</dbReference>
<dbReference type="GO" id="GO:0036297">
    <property type="term" value="P:interstrand cross-link repair"/>
    <property type="evidence" value="ECO:0000318"/>
    <property type="project" value="GO_Central"/>
</dbReference>
<dbReference type="FunFam" id="3.40.50.12650:FF:000005">
    <property type="entry name" value="DNA repair metallo-beta-lactamase family protein"/>
    <property type="match status" value="1"/>
</dbReference>
<keyword evidence="5" id="KW-0539">Nucleus</keyword>
<dbReference type="OrthoDB" id="262529at2759"/>
<keyword evidence="3" id="KW-0227">DNA damage</keyword>
<feature type="domain" description="DNA repair metallo-beta-lactamase" evidence="7">
    <location>
        <begin position="232"/>
        <end position="340"/>
    </location>
</feature>
<feature type="region of interest" description="Disordered" evidence="6">
    <location>
        <begin position="401"/>
        <end position="420"/>
    </location>
</feature>
<gene>
    <name evidence="8" type="ORF">EUGRSUZ_H04963</name>
</gene>
<dbReference type="Pfam" id="PF07522">
    <property type="entry name" value="DRMBL"/>
    <property type="match status" value="1"/>
</dbReference>
<dbReference type="GO" id="GO:0003684">
    <property type="term" value="F:damaged DNA binding"/>
    <property type="evidence" value="ECO:0000318"/>
    <property type="project" value="GO_Central"/>
</dbReference>
<dbReference type="Gene3D" id="3.60.15.10">
    <property type="entry name" value="Ribonuclease Z/Hydroxyacylglutathione hydrolase-like"/>
    <property type="match status" value="1"/>
</dbReference>
<dbReference type="GO" id="GO:0035312">
    <property type="term" value="F:5'-3' DNA exonuclease activity"/>
    <property type="evidence" value="ECO:0000318"/>
    <property type="project" value="GO_Central"/>
</dbReference>
<dbReference type="KEGG" id="egr:104415892"/>
<evidence type="ECO:0000256" key="2">
    <source>
        <dbReference type="ARBA" id="ARBA00010304"/>
    </source>
</evidence>
<dbReference type="InterPro" id="IPR036866">
    <property type="entry name" value="RibonucZ/Hydroxyglut_hydro"/>
</dbReference>
<evidence type="ECO:0000256" key="3">
    <source>
        <dbReference type="ARBA" id="ARBA00022763"/>
    </source>
</evidence>
<proteinExistence type="inferred from homology"/>
<evidence type="ECO:0000313" key="8">
    <source>
        <dbReference type="EMBL" id="KCW62311.1"/>
    </source>
</evidence>
<evidence type="ECO:0000256" key="5">
    <source>
        <dbReference type="ARBA" id="ARBA00023242"/>
    </source>
</evidence>
<name>A0A059B8T5_EUCGR</name>
<dbReference type="PANTHER" id="PTHR23240:SF31">
    <property type="entry name" value="DNA REPAIR METALLO-BETA-LACTAMASE FAMILY PROTEIN"/>
    <property type="match status" value="1"/>
</dbReference>
<organism evidence="8">
    <name type="scientific">Eucalyptus grandis</name>
    <name type="common">Flooded gum</name>
    <dbReference type="NCBI Taxonomy" id="71139"/>
    <lineage>
        <taxon>Eukaryota</taxon>
        <taxon>Viridiplantae</taxon>
        <taxon>Streptophyta</taxon>
        <taxon>Embryophyta</taxon>
        <taxon>Tracheophyta</taxon>
        <taxon>Spermatophyta</taxon>
        <taxon>Magnoliopsida</taxon>
        <taxon>eudicotyledons</taxon>
        <taxon>Gunneridae</taxon>
        <taxon>Pentapetalae</taxon>
        <taxon>rosids</taxon>
        <taxon>malvids</taxon>
        <taxon>Myrtales</taxon>
        <taxon>Myrtaceae</taxon>
        <taxon>Myrtoideae</taxon>
        <taxon>Eucalypteae</taxon>
        <taxon>Eucalyptus</taxon>
    </lineage>
</organism>
<dbReference type="InterPro" id="IPR011084">
    <property type="entry name" value="DRMBL"/>
</dbReference>
<sequence>MPVEMPRGLPFSVDTWTPPSPSRRKRHRFLTHAHRDHTAGIAAAAARSSRPIYSTRLTKALVLHHFPQLDGSLFVEIEAGQSLVVDDPDGPFAVTAFDANHCPGAVMFLFEGAFGNILHTGDCRLTPECLLNLPNKYIGGKGKEPKCPLDLVYLDCTFGKYCQSMPSKHSAIRQVINCIWKHPDAPVVYLTCDLLGQEEILAEVSRTFGSKIYVDKAAHPESLRSLALTFPEILSEDPSSRFHLFDAFPRLFERAKAKLEEARISLQPEPLIIRPSSQWYACEEEYSLAEIKLRQRFDEAVRDEFGVWHVCYSMHSSRDELEWALQTLAPKRVVSTTPNCWAMELDYVKRNCFGTKVASEDPIWNLLGINAKIPINIDVPSECMKFPPSLSEQAHSFVDCEGKSAKPSTGGSEVLDLSPPSKQPSLTLFGRARIGFEGSIHLQEEKKIASRNDEPSHIISTTIHHTQSELSCREDRYTSEHCEELNEEKVEEDTAEVVQTKSPEAKEPDNCKFDSFSSLGSSNNFNECLRKLYRSKNVPVPRPLPSLVKLNATRRAIGSFKGKPACVHL</sequence>
<protein>
    <recommendedName>
        <fullName evidence="7">DNA repair metallo-beta-lactamase domain-containing protein</fullName>
    </recommendedName>
</protein>
<dbReference type="PANTHER" id="PTHR23240">
    <property type="entry name" value="DNA CROSS-LINK REPAIR PROTEIN PSO2/SNM1-RELATED"/>
    <property type="match status" value="1"/>
</dbReference>
<comment type="similarity">
    <text evidence="2">Belongs to the DNA repair metallo-beta-lactamase (DRMBL) family.</text>
</comment>
<reference evidence="8" key="1">
    <citation type="submission" date="2013-07" db="EMBL/GenBank/DDBJ databases">
        <title>The genome of Eucalyptus grandis.</title>
        <authorList>
            <person name="Schmutz J."/>
            <person name="Hayes R."/>
            <person name="Myburg A."/>
            <person name="Tuskan G."/>
            <person name="Grattapaglia D."/>
            <person name="Rokhsar D.S."/>
        </authorList>
    </citation>
    <scope>NUCLEOTIDE SEQUENCE</scope>
    <source>
        <tissue evidence="8">Leaf extractions</tissue>
    </source>
</reference>
<evidence type="ECO:0000259" key="7">
    <source>
        <dbReference type="Pfam" id="PF07522"/>
    </source>
</evidence>
<evidence type="ECO:0000256" key="6">
    <source>
        <dbReference type="SAM" id="MobiDB-lite"/>
    </source>
</evidence>
<accession>A0A059B8T5</accession>
<evidence type="ECO:0000256" key="4">
    <source>
        <dbReference type="ARBA" id="ARBA00023204"/>
    </source>
</evidence>
<dbReference type="InParanoid" id="A0A059B8T5"/>
<keyword evidence="4" id="KW-0234">DNA repair</keyword>
<dbReference type="FunCoup" id="A0A059B8T5">
    <property type="interactions" value="4"/>
</dbReference>
<dbReference type="SUPFAM" id="SSF56281">
    <property type="entry name" value="Metallo-hydrolase/oxidoreductase"/>
    <property type="match status" value="1"/>
</dbReference>
<dbReference type="GO" id="GO:0005634">
    <property type="term" value="C:nucleus"/>
    <property type="evidence" value="ECO:0000318"/>
    <property type="project" value="GO_Central"/>
</dbReference>